<evidence type="ECO:0000313" key="7">
    <source>
        <dbReference type="Proteomes" id="UP000663823"/>
    </source>
</evidence>
<dbReference type="Proteomes" id="UP000663864">
    <property type="component" value="Unassembled WGS sequence"/>
</dbReference>
<dbReference type="EMBL" id="CAJNOU010000025">
    <property type="protein sequence ID" value="CAF0815603.1"/>
    <property type="molecule type" value="Genomic_DNA"/>
</dbReference>
<comment type="caution">
    <text evidence="5">The sequence shown here is derived from an EMBL/GenBank/DDBJ whole genome shotgun (WGS) entry which is preliminary data.</text>
</comment>
<evidence type="ECO:0000313" key="2">
    <source>
        <dbReference type="EMBL" id="CAF0815603.1"/>
    </source>
</evidence>
<proteinExistence type="predicted"/>
<dbReference type="Proteomes" id="UP000663823">
    <property type="component" value="Unassembled WGS sequence"/>
</dbReference>
<dbReference type="PANTHER" id="PTHR34921:SF1">
    <property type="entry name" value="MEIOTIC RECOMBINATION PROTEIN REC114"/>
    <property type="match status" value="1"/>
</dbReference>
<dbReference type="EMBL" id="CAJOBE010000083">
    <property type="protein sequence ID" value="CAF3563446.1"/>
    <property type="molecule type" value="Genomic_DNA"/>
</dbReference>
<evidence type="ECO:0000313" key="3">
    <source>
        <dbReference type="EMBL" id="CAF0831293.1"/>
    </source>
</evidence>
<gene>
    <name evidence="6" type="ORF">FNK824_LOCUS1572</name>
    <name evidence="4" type="ORF">JBS370_LOCUS81</name>
    <name evidence="5" type="ORF">OTI717_LOCUS3373</name>
    <name evidence="1" type="ORF">RFH988_LOCUS3070</name>
    <name evidence="2" type="ORF">SEV965_LOCUS1350</name>
    <name evidence="3" type="ORF">ZHD862_LOCUS3892</name>
</gene>
<evidence type="ECO:0000313" key="4">
    <source>
        <dbReference type="EMBL" id="CAF3525181.1"/>
    </source>
</evidence>
<dbReference type="EMBL" id="CAJOBD010000002">
    <property type="protein sequence ID" value="CAF3525181.1"/>
    <property type="molecule type" value="Genomic_DNA"/>
</dbReference>
<protein>
    <submittedName>
        <fullName evidence="5">Uncharacterized protein</fullName>
    </submittedName>
</protein>
<dbReference type="Proteomes" id="UP000663874">
    <property type="component" value="Unassembled WGS sequence"/>
</dbReference>
<name>A0A818IXJ6_9BILA</name>
<dbReference type="Proteomes" id="UP000663836">
    <property type="component" value="Unassembled WGS sequence"/>
</dbReference>
<accession>A0A818IXJ6</accession>
<sequence>MYHIMTFQYSSTKTWTLLRYAVEINPNSPLSSPNSTSSNERQQPQRQTIDCSEGFLNLNLTTTQQLYVIRDETEKIECVDLLSSDQSSIFATHTGDSLLMSYVIPNDNIQRKFLIKFASTSNQNGRQHCEECVKLLSRSINITHFDSMSLSSMTNPIEKPNSIVSISDMIKTLMGDNTIKLSKYYNQELTFDYNQTNEFLEKYLCDETFPDFVANVASILDTMKET</sequence>
<dbReference type="Proteomes" id="UP000663882">
    <property type="component" value="Unassembled WGS sequence"/>
</dbReference>
<dbReference type="EMBL" id="CAJOAX010000181">
    <property type="protein sequence ID" value="CAF3532202.1"/>
    <property type="molecule type" value="Genomic_DNA"/>
</dbReference>
<evidence type="ECO:0000313" key="6">
    <source>
        <dbReference type="EMBL" id="CAF3563446.1"/>
    </source>
</evidence>
<dbReference type="EMBL" id="CAJNOO010000070">
    <property type="protein sequence ID" value="CAF0784150.1"/>
    <property type="molecule type" value="Genomic_DNA"/>
</dbReference>
<dbReference type="AlphaFoldDB" id="A0A818IXJ6"/>
<dbReference type="PANTHER" id="PTHR34921">
    <property type="entry name" value="MEIOTIC RECOMBINATION PROTEIN REC114"/>
    <property type="match status" value="1"/>
</dbReference>
<dbReference type="Proteomes" id="UP000663889">
    <property type="component" value="Unassembled WGS sequence"/>
</dbReference>
<evidence type="ECO:0000313" key="5">
    <source>
        <dbReference type="EMBL" id="CAF3532202.1"/>
    </source>
</evidence>
<organism evidence="5 7">
    <name type="scientific">Rotaria sordida</name>
    <dbReference type="NCBI Taxonomy" id="392033"/>
    <lineage>
        <taxon>Eukaryota</taxon>
        <taxon>Metazoa</taxon>
        <taxon>Spiralia</taxon>
        <taxon>Gnathifera</taxon>
        <taxon>Rotifera</taxon>
        <taxon>Eurotatoria</taxon>
        <taxon>Bdelloidea</taxon>
        <taxon>Philodinida</taxon>
        <taxon>Philodinidae</taxon>
        <taxon>Rotaria</taxon>
    </lineage>
</organism>
<dbReference type="OrthoDB" id="10011608at2759"/>
<reference evidence="5" key="1">
    <citation type="submission" date="2021-02" db="EMBL/GenBank/DDBJ databases">
        <authorList>
            <person name="Nowell W R."/>
        </authorList>
    </citation>
    <scope>NUCLEOTIDE SEQUENCE</scope>
</reference>
<dbReference type="InterPro" id="IPR029168">
    <property type="entry name" value="REC114L"/>
</dbReference>
<dbReference type="EMBL" id="CAJNOT010000088">
    <property type="protein sequence ID" value="CAF0831293.1"/>
    <property type="molecule type" value="Genomic_DNA"/>
</dbReference>
<evidence type="ECO:0000313" key="1">
    <source>
        <dbReference type="EMBL" id="CAF0784150.1"/>
    </source>
</evidence>